<evidence type="ECO:0000256" key="1">
    <source>
        <dbReference type="ARBA" id="ARBA00004141"/>
    </source>
</evidence>
<dbReference type="OrthoDB" id="4337053at2"/>
<proteinExistence type="predicted"/>
<name>A0A178LZN9_MYCIR</name>
<organism evidence="6 7">
    <name type="scientific">Mycolicibacterium iranicum</name>
    <name type="common">Mycobacterium iranicum</name>
    <dbReference type="NCBI Taxonomy" id="912594"/>
    <lineage>
        <taxon>Bacteria</taxon>
        <taxon>Bacillati</taxon>
        <taxon>Actinomycetota</taxon>
        <taxon>Actinomycetes</taxon>
        <taxon>Mycobacteriales</taxon>
        <taxon>Mycobacteriaceae</taxon>
        <taxon>Mycolicibacterium</taxon>
    </lineage>
</organism>
<evidence type="ECO:0000256" key="2">
    <source>
        <dbReference type="ARBA" id="ARBA00022692"/>
    </source>
</evidence>
<dbReference type="STRING" id="912594.AWC12_07675"/>
<keyword evidence="3 5" id="KW-1133">Transmembrane helix</keyword>
<accession>A0A178LZN9</accession>
<keyword evidence="4 5" id="KW-0472">Membrane</keyword>
<reference evidence="6 7" key="1">
    <citation type="submission" date="2016-04" db="EMBL/GenBank/DDBJ databases">
        <title>Draft Genome Sequences of Staphylococcus capitis Strain H36, S. capitis Strain H65, S. cohnii Strain H62, S. hominis Strain H69, Mycobacterium iranicum Strain H39, Plantibacter sp. Strain H53, Pseudomonas oryzihabitans Strain H72, and Microbacterium sp. Strain H83, isolated from residential settings.</title>
        <authorList>
            <person name="Lymperopoulou D."/>
            <person name="Adams R.I."/>
            <person name="Lindow S."/>
            <person name="Coil D.A."/>
            <person name="Jospin G."/>
            <person name="Eisen J.A."/>
        </authorList>
    </citation>
    <scope>NUCLEOTIDE SEQUENCE [LARGE SCALE GENOMIC DNA]</scope>
    <source>
        <strain evidence="6 7">H39</strain>
    </source>
</reference>
<comment type="caution">
    <text evidence="6">The sequence shown here is derived from an EMBL/GenBank/DDBJ whole genome shotgun (WGS) entry which is preliminary data.</text>
</comment>
<comment type="subcellular location">
    <subcellularLocation>
        <location evidence="1">Membrane</location>
        <topology evidence="1">Multi-pass membrane protein</topology>
    </subcellularLocation>
</comment>
<dbReference type="InterPro" id="IPR032808">
    <property type="entry name" value="DoxX"/>
</dbReference>
<evidence type="ECO:0000256" key="3">
    <source>
        <dbReference type="ARBA" id="ARBA00022989"/>
    </source>
</evidence>
<dbReference type="AlphaFoldDB" id="A0A178LZN9"/>
<evidence type="ECO:0000313" key="7">
    <source>
        <dbReference type="Proteomes" id="UP000078396"/>
    </source>
</evidence>
<gene>
    <name evidence="6" type="ORF">A4X20_14265</name>
</gene>
<evidence type="ECO:0000256" key="4">
    <source>
        <dbReference type="ARBA" id="ARBA00023136"/>
    </source>
</evidence>
<dbReference type="Pfam" id="PF13564">
    <property type="entry name" value="DoxX_2"/>
    <property type="match status" value="1"/>
</dbReference>
<feature type="transmembrane region" description="Helical" evidence="5">
    <location>
        <begin position="55"/>
        <end position="83"/>
    </location>
</feature>
<evidence type="ECO:0000256" key="5">
    <source>
        <dbReference type="SAM" id="Phobius"/>
    </source>
</evidence>
<dbReference type="RefSeq" id="WP_064280621.1">
    <property type="nucleotide sequence ID" value="NZ_LWCS01000013.1"/>
</dbReference>
<sequence length="117" mass="11715">MTAMAAVTAACALANAGIAVADLARAPFVLANSAEVGVAPRWIPYLASLKMAGAVGLLIGLVVTPWLGLAAAGGLTAFFIAAVAVHIRTKVLHNIAFPVAFLLLAAGSLAYFVDAVA</sequence>
<dbReference type="GO" id="GO:0016020">
    <property type="term" value="C:membrane"/>
    <property type="evidence" value="ECO:0007669"/>
    <property type="project" value="UniProtKB-SubCell"/>
</dbReference>
<protein>
    <submittedName>
        <fullName evidence="6">Transmembrane invasion protein</fullName>
    </submittedName>
</protein>
<dbReference type="EMBL" id="LWCS01000013">
    <property type="protein sequence ID" value="OAN40288.1"/>
    <property type="molecule type" value="Genomic_DNA"/>
</dbReference>
<keyword evidence="2 5" id="KW-0812">Transmembrane</keyword>
<feature type="transmembrane region" description="Helical" evidence="5">
    <location>
        <begin position="95"/>
        <end position="113"/>
    </location>
</feature>
<evidence type="ECO:0000313" key="6">
    <source>
        <dbReference type="EMBL" id="OAN40288.1"/>
    </source>
</evidence>
<dbReference type="Proteomes" id="UP000078396">
    <property type="component" value="Unassembled WGS sequence"/>
</dbReference>